<dbReference type="STRING" id="559304.G8YJV8"/>
<dbReference type="OMA" id="KHHNDIS"/>
<dbReference type="InterPro" id="IPR035979">
    <property type="entry name" value="RBD_domain_sf"/>
</dbReference>
<keyword evidence="1" id="KW-0694">RNA-binding</keyword>
<dbReference type="EMBL" id="FO082053">
    <property type="protein sequence ID" value="CCE79838.1"/>
    <property type="molecule type" value="Genomic_DNA"/>
</dbReference>
<proteinExistence type="predicted"/>
<evidence type="ECO:0000256" key="2">
    <source>
        <dbReference type="SAM" id="MobiDB-lite"/>
    </source>
</evidence>
<dbReference type="InterPro" id="IPR000504">
    <property type="entry name" value="RRM_dom"/>
</dbReference>
<dbReference type="EMBL" id="FO082052">
    <property type="protein sequence ID" value="CCE80603.1"/>
    <property type="molecule type" value="Genomic_DNA"/>
</dbReference>
<protein>
    <submittedName>
        <fullName evidence="4">Piso0_002929 protein</fullName>
    </submittedName>
</protein>
<dbReference type="InParanoid" id="G8YJV8"/>
<evidence type="ECO:0000313" key="5">
    <source>
        <dbReference type="EMBL" id="CCE80603.1"/>
    </source>
</evidence>
<dbReference type="GO" id="GO:0003723">
    <property type="term" value="F:RNA binding"/>
    <property type="evidence" value="ECO:0007669"/>
    <property type="project" value="UniProtKB-UniRule"/>
</dbReference>
<dbReference type="PANTHER" id="PTHR32343">
    <property type="entry name" value="SERINE/ARGININE-RICH SPLICING FACTOR"/>
    <property type="match status" value="1"/>
</dbReference>
<dbReference type="Pfam" id="PF00076">
    <property type="entry name" value="RRM_1"/>
    <property type="match status" value="1"/>
</dbReference>
<feature type="region of interest" description="Disordered" evidence="2">
    <location>
        <begin position="78"/>
        <end position="112"/>
    </location>
</feature>
<dbReference type="Proteomes" id="UP000005222">
    <property type="component" value="Chromosome G"/>
</dbReference>
<name>G8YJV8_PICSO</name>
<keyword evidence="6" id="KW-1185">Reference proteome</keyword>
<feature type="domain" description="RRM" evidence="3">
    <location>
        <begin position="3"/>
        <end position="77"/>
    </location>
</feature>
<evidence type="ECO:0000259" key="3">
    <source>
        <dbReference type="PROSITE" id="PS50102"/>
    </source>
</evidence>
<dbReference type="HOGENOM" id="CLU_074138_0_0_1"/>
<dbReference type="eggNOG" id="ENOG502S19D">
    <property type="taxonomic scope" value="Eukaryota"/>
</dbReference>
<accession>G8YJV8</accession>
<dbReference type="SUPFAM" id="SSF54928">
    <property type="entry name" value="RNA-binding domain, RBD"/>
    <property type="match status" value="1"/>
</dbReference>
<dbReference type="OrthoDB" id="7763451at2759"/>
<dbReference type="InterPro" id="IPR012677">
    <property type="entry name" value="Nucleotide-bd_a/b_plait_sf"/>
</dbReference>
<dbReference type="PROSITE" id="PS50102">
    <property type="entry name" value="RRM"/>
    <property type="match status" value="1"/>
</dbReference>
<dbReference type="PANTHER" id="PTHR32343:SF10">
    <property type="entry name" value="RNA-BINDING REGION RNP-1 DOMAIN-CONTAINING PROTEIN"/>
    <property type="match status" value="1"/>
</dbReference>
<dbReference type="Proteomes" id="UP000005222">
    <property type="component" value="Chromosome H"/>
</dbReference>
<evidence type="ECO:0000313" key="4">
    <source>
        <dbReference type="EMBL" id="CCE79838.1"/>
    </source>
</evidence>
<reference evidence="4" key="1">
    <citation type="submission" date="2011-10" db="EMBL/GenBank/DDBJ databases">
        <authorList>
            <person name="Genoscope - CEA"/>
        </authorList>
    </citation>
    <scope>NUCLEOTIDE SEQUENCE</scope>
</reference>
<evidence type="ECO:0000313" key="6">
    <source>
        <dbReference type="Proteomes" id="UP000005222"/>
    </source>
</evidence>
<reference evidence="6" key="2">
    <citation type="journal article" date="2012" name="G3 (Bethesda)">
        <title>Pichia sorbitophila, an interspecies yeast hybrid reveals early steps of genome resolution following polyploidization.</title>
        <authorList>
            <person name="Leh Louis V."/>
            <person name="Despons L."/>
            <person name="Friedrich A."/>
            <person name="Martin T."/>
            <person name="Durrens P."/>
            <person name="Casaregola S."/>
            <person name="Neuveglise C."/>
            <person name="Fairhead C."/>
            <person name="Marck C."/>
            <person name="Cruz J.A."/>
            <person name="Straub M.L."/>
            <person name="Kugler V."/>
            <person name="Sacerdot C."/>
            <person name="Uzunov Z."/>
            <person name="Thierry A."/>
            <person name="Weiss S."/>
            <person name="Bleykasten C."/>
            <person name="De Montigny J."/>
            <person name="Jacques N."/>
            <person name="Jung P."/>
            <person name="Lemaire M."/>
            <person name="Mallet S."/>
            <person name="Morel G."/>
            <person name="Richard G.F."/>
            <person name="Sarkar A."/>
            <person name="Savel G."/>
            <person name="Schacherer J."/>
            <person name="Seret M.L."/>
            <person name="Talla E."/>
            <person name="Samson G."/>
            <person name="Jubin C."/>
            <person name="Poulain J."/>
            <person name="Vacherie B."/>
            <person name="Barbe V."/>
            <person name="Pelletier E."/>
            <person name="Sherman D.J."/>
            <person name="Westhof E."/>
            <person name="Weissenbach J."/>
            <person name="Baret P.V."/>
            <person name="Wincker P."/>
            <person name="Gaillardin C."/>
            <person name="Dujon B."/>
            <person name="Souciet J.L."/>
        </authorList>
    </citation>
    <scope>NUCLEOTIDE SEQUENCE [LARGE SCALE GENOMIC DNA]</scope>
    <source>
        <strain evidence="6">ATCC MYA-4447 / BCRC 22081 / CBS 7064 / NBRC 10061 / NRRL Y-12695</strain>
    </source>
</reference>
<dbReference type="AlphaFoldDB" id="G8YJV8"/>
<evidence type="ECO:0000256" key="1">
    <source>
        <dbReference type="PROSITE-ProRule" id="PRU00176"/>
    </source>
</evidence>
<organism evidence="4 6">
    <name type="scientific">Pichia sorbitophila (strain ATCC MYA-4447 / BCRC 22081 / CBS 7064 / NBRC 10061 / NRRL Y-12695)</name>
    <name type="common">Hybrid yeast</name>
    <dbReference type="NCBI Taxonomy" id="559304"/>
    <lineage>
        <taxon>Eukaryota</taxon>
        <taxon>Fungi</taxon>
        <taxon>Dikarya</taxon>
        <taxon>Ascomycota</taxon>
        <taxon>Saccharomycotina</taxon>
        <taxon>Pichiomycetes</taxon>
        <taxon>Debaryomycetaceae</taxon>
        <taxon>Millerozyma</taxon>
    </lineage>
</organism>
<sequence length="254" mass="27959">MGTTIIASNIPQTVTEDKVADFFSFCGKIKSIKQIDSTEKVKKYEVQFESEKAISTATLLNDAELDGGVIKVQQVESPPAYTEGTSDASKAAAGDNKVQEDTTKTGDATYDDISQEEKPKYAIMAQLLASGYHVSDSLIDKAIKVDNEKGISTKFKEFLGDLDKKYVHLNEPDSTANKGIAKAQSKWSDLTTSFNKSSYSQKLSSYFEKASNSPYGAKIHDFYSHLAKDVKDVHNEARRLAALKSAEKQSQEQK</sequence>
<dbReference type="Gene3D" id="3.30.70.330">
    <property type="match status" value="1"/>
</dbReference>
<gene>
    <name evidence="4" type="primary">Piso0_002929</name>
    <name evidence="4" type="ORF">GNLVRS01_PISO0G01128g</name>
    <name evidence="5" type="ORF">GNLVRS01_PISO0H01129g</name>
</gene>
<dbReference type="SMART" id="SM00360">
    <property type="entry name" value="RRM"/>
    <property type="match status" value="1"/>
</dbReference>